<proteinExistence type="predicted"/>
<reference evidence="1 2" key="1">
    <citation type="submission" date="2015-09" db="EMBL/GenBank/DDBJ databases">
        <authorList>
            <consortium name="Pathogen Informatics"/>
        </authorList>
    </citation>
    <scope>NUCLEOTIDE SEQUENCE [LARGE SCALE GENOMIC DNA]</scope>
    <source>
        <strain evidence="1 2">2789STDY5834960</strain>
    </source>
</reference>
<accession>A0A173SB33</accession>
<dbReference type="Proteomes" id="UP000095350">
    <property type="component" value="Unassembled WGS sequence"/>
</dbReference>
<dbReference type="PANTHER" id="PTHR35810">
    <property type="entry name" value="CYTOPLASMIC PROTEIN-RELATED"/>
    <property type="match status" value="1"/>
</dbReference>
<name>A0A173SB33_9FIRM</name>
<organism evidence="1 2">
    <name type="scientific">Roseburia intestinalis</name>
    <dbReference type="NCBI Taxonomy" id="166486"/>
    <lineage>
        <taxon>Bacteria</taxon>
        <taxon>Bacillati</taxon>
        <taxon>Bacillota</taxon>
        <taxon>Clostridia</taxon>
        <taxon>Lachnospirales</taxon>
        <taxon>Lachnospiraceae</taxon>
        <taxon>Roseburia</taxon>
    </lineage>
</organism>
<protein>
    <submittedName>
        <fullName evidence="1">Virulence protein</fullName>
    </submittedName>
</protein>
<evidence type="ECO:0000313" key="1">
    <source>
        <dbReference type="EMBL" id="CUM87055.1"/>
    </source>
</evidence>
<dbReference type="RefSeq" id="WP_015521240.1">
    <property type="nucleotide sequence ID" value="NZ_CABIYH010000005.1"/>
</dbReference>
<dbReference type="EMBL" id="CYXZ01000005">
    <property type="protein sequence ID" value="CUM87055.1"/>
    <property type="molecule type" value="Genomic_DNA"/>
</dbReference>
<dbReference type="PANTHER" id="PTHR35810:SF1">
    <property type="entry name" value="CYTOPLASMIC PROTEIN"/>
    <property type="match status" value="1"/>
</dbReference>
<dbReference type="AlphaFoldDB" id="A0A173SB33"/>
<evidence type="ECO:0000313" key="2">
    <source>
        <dbReference type="Proteomes" id="UP000095350"/>
    </source>
</evidence>
<dbReference type="PaxDb" id="166486-ERS852572_00869"/>
<gene>
    <name evidence="1" type="ORF">ERS852572_00869</name>
</gene>
<dbReference type="STRING" id="166486.ERS852572_00869"/>
<sequence length="83" mass="9532">MDDRGEIIIYQTEDGLTKIDVSMQDETVWLTQVQMAELFQRDKSTISRHIKNIFAEGELDEKVVVAEFATTSHVETVCLLSRK</sequence>